<keyword evidence="11 14" id="KW-1133">Transmembrane helix</keyword>
<dbReference type="InterPro" id="IPR003661">
    <property type="entry name" value="HisK_dim/P_dom"/>
</dbReference>
<feature type="domain" description="HAMP" evidence="16">
    <location>
        <begin position="89"/>
        <end position="144"/>
    </location>
</feature>
<dbReference type="Pfam" id="PF00672">
    <property type="entry name" value="HAMP"/>
    <property type="match status" value="1"/>
</dbReference>
<dbReference type="KEGG" id="meh:M301_1666"/>
<dbReference type="SUPFAM" id="SSF158472">
    <property type="entry name" value="HAMP domain-like"/>
    <property type="match status" value="1"/>
</dbReference>
<dbReference type="InterPro" id="IPR003660">
    <property type="entry name" value="HAMP_dom"/>
</dbReference>
<dbReference type="PROSITE" id="PS50109">
    <property type="entry name" value="HIS_KIN"/>
    <property type="match status" value="1"/>
</dbReference>
<dbReference type="InterPro" id="IPR036097">
    <property type="entry name" value="HisK_dim/P_sf"/>
</dbReference>
<keyword evidence="18" id="KW-1185">Reference proteome</keyword>
<feature type="transmembrane region" description="Helical" evidence="14">
    <location>
        <begin position="67"/>
        <end position="91"/>
    </location>
</feature>
<proteinExistence type="predicted"/>
<evidence type="ECO:0000256" key="12">
    <source>
        <dbReference type="ARBA" id="ARBA00023012"/>
    </source>
</evidence>
<dbReference type="SUPFAM" id="SSF47384">
    <property type="entry name" value="Homodimeric domain of signal transducing histidine kinase"/>
    <property type="match status" value="1"/>
</dbReference>
<dbReference type="PROSITE" id="PS50885">
    <property type="entry name" value="HAMP"/>
    <property type="match status" value="1"/>
</dbReference>
<evidence type="ECO:0000256" key="10">
    <source>
        <dbReference type="ARBA" id="ARBA00022840"/>
    </source>
</evidence>
<evidence type="ECO:0000313" key="17">
    <source>
        <dbReference type="EMBL" id="ADI30046.1"/>
    </source>
</evidence>
<dbReference type="eggNOG" id="COG2770">
    <property type="taxonomic scope" value="Bacteria"/>
</dbReference>
<dbReference type="CDD" id="cd00082">
    <property type="entry name" value="HisKA"/>
    <property type="match status" value="1"/>
</dbReference>
<keyword evidence="13 14" id="KW-0472">Membrane</keyword>
<name>D7DJ11_METV0</name>
<evidence type="ECO:0000256" key="1">
    <source>
        <dbReference type="ARBA" id="ARBA00000085"/>
    </source>
</evidence>
<evidence type="ECO:0000256" key="14">
    <source>
        <dbReference type="SAM" id="Phobius"/>
    </source>
</evidence>
<evidence type="ECO:0000256" key="6">
    <source>
        <dbReference type="ARBA" id="ARBA00022679"/>
    </source>
</evidence>
<dbReference type="RefSeq" id="WP_013148358.1">
    <property type="nucleotide sequence ID" value="NC_014207.1"/>
</dbReference>
<dbReference type="InterPro" id="IPR004358">
    <property type="entry name" value="Sig_transdc_His_kin-like_C"/>
</dbReference>
<dbReference type="GO" id="GO:0005886">
    <property type="term" value="C:plasma membrane"/>
    <property type="evidence" value="ECO:0007669"/>
    <property type="project" value="UniProtKB-SubCell"/>
</dbReference>
<dbReference type="GO" id="GO:0000155">
    <property type="term" value="F:phosphorelay sensor kinase activity"/>
    <property type="evidence" value="ECO:0007669"/>
    <property type="project" value="InterPro"/>
</dbReference>
<comment type="subcellular location">
    <subcellularLocation>
        <location evidence="2">Cell membrane</location>
        <topology evidence="2">Multi-pass membrane protein</topology>
    </subcellularLocation>
</comment>
<keyword evidence="5" id="KW-0597">Phosphoprotein</keyword>
<comment type="catalytic activity">
    <reaction evidence="1">
        <text>ATP + protein L-histidine = ADP + protein N-phospho-L-histidine.</text>
        <dbReference type="EC" id="2.7.13.3"/>
    </reaction>
</comment>
<keyword evidence="8" id="KW-0547">Nucleotide-binding</keyword>
<evidence type="ECO:0000256" key="7">
    <source>
        <dbReference type="ARBA" id="ARBA00022692"/>
    </source>
</evidence>
<evidence type="ECO:0000256" key="8">
    <source>
        <dbReference type="ARBA" id="ARBA00022741"/>
    </source>
</evidence>
<dbReference type="EC" id="2.7.13.3" evidence="3"/>
<evidence type="ECO:0000256" key="3">
    <source>
        <dbReference type="ARBA" id="ARBA00012438"/>
    </source>
</evidence>
<dbReference type="Gene3D" id="3.30.565.10">
    <property type="entry name" value="Histidine kinase-like ATPase, C-terminal domain"/>
    <property type="match status" value="1"/>
</dbReference>
<keyword evidence="9 17" id="KW-0418">Kinase</keyword>
<evidence type="ECO:0000259" key="16">
    <source>
        <dbReference type="PROSITE" id="PS50885"/>
    </source>
</evidence>
<keyword evidence="4" id="KW-1003">Cell membrane</keyword>
<dbReference type="SUPFAM" id="SSF55874">
    <property type="entry name" value="ATPase domain of HSP90 chaperone/DNA topoisomerase II/histidine kinase"/>
    <property type="match status" value="1"/>
</dbReference>
<dbReference type="AlphaFoldDB" id="D7DJ11"/>
<protein>
    <recommendedName>
        <fullName evidence="3">histidine kinase</fullName>
        <ecNumber evidence="3">2.7.13.3</ecNumber>
    </recommendedName>
</protein>
<evidence type="ECO:0000256" key="4">
    <source>
        <dbReference type="ARBA" id="ARBA00022475"/>
    </source>
</evidence>
<dbReference type="PANTHER" id="PTHR45528">
    <property type="entry name" value="SENSOR HISTIDINE KINASE CPXA"/>
    <property type="match status" value="1"/>
</dbReference>
<dbReference type="SMART" id="SM00388">
    <property type="entry name" value="HisKA"/>
    <property type="match status" value="1"/>
</dbReference>
<evidence type="ECO:0000256" key="5">
    <source>
        <dbReference type="ARBA" id="ARBA00022553"/>
    </source>
</evidence>
<dbReference type="Gene3D" id="1.10.287.130">
    <property type="match status" value="1"/>
</dbReference>
<dbReference type="InterPro" id="IPR050398">
    <property type="entry name" value="HssS/ArlS-like"/>
</dbReference>
<keyword evidence="6" id="KW-0808">Transferase</keyword>
<evidence type="ECO:0000256" key="2">
    <source>
        <dbReference type="ARBA" id="ARBA00004651"/>
    </source>
</evidence>
<dbReference type="STRING" id="666681.M301_1666"/>
<dbReference type="Pfam" id="PF00512">
    <property type="entry name" value="HisKA"/>
    <property type="match status" value="1"/>
</dbReference>
<dbReference type="PRINTS" id="PR00344">
    <property type="entry name" value="BCTRLSENSOR"/>
</dbReference>
<dbReference type="InterPro" id="IPR003594">
    <property type="entry name" value="HATPase_dom"/>
</dbReference>
<reference evidence="18" key="1">
    <citation type="submission" date="2010-05" db="EMBL/GenBank/DDBJ databases">
        <title>Complete sequence of Methylotenera sp. 301.</title>
        <authorList>
            <person name="Lucas S."/>
            <person name="Copeland A."/>
            <person name="Lapidus A."/>
            <person name="Cheng J.-F."/>
            <person name="Bruce D."/>
            <person name="Goodwin L."/>
            <person name="Pitluck S."/>
            <person name="Clum A."/>
            <person name="Land M."/>
            <person name="Hauser L."/>
            <person name="Kyrpides N."/>
            <person name="Ivanova N."/>
            <person name="Chistoservova L."/>
            <person name="Kalyuzhnaya M."/>
            <person name="Woyke T."/>
        </authorList>
    </citation>
    <scope>NUCLEOTIDE SEQUENCE [LARGE SCALE GENOMIC DNA]</scope>
    <source>
        <strain evidence="18">301</strain>
    </source>
</reference>
<dbReference type="Pfam" id="PF02518">
    <property type="entry name" value="HATPase_c"/>
    <property type="match status" value="1"/>
</dbReference>
<reference evidence="17 18" key="2">
    <citation type="journal article" date="2011" name="J. Bacteriol.">
        <title>Genomes of three methylotrophs from a single niche uncover genetic and metabolic divergence of Methylophilaceae.</title>
        <authorList>
            <person name="Lapidus A."/>
            <person name="Clum A."/>
            <person name="Labutti K."/>
            <person name="Kaluzhnaya M.G."/>
            <person name="Lim S."/>
            <person name="Beck D.A."/>
            <person name="Glavina Del Rio T."/>
            <person name="Nolan M."/>
            <person name="Mavromatis K."/>
            <person name="Huntemann M."/>
            <person name="Lucas S."/>
            <person name="Lidstrom M.E."/>
            <person name="Ivanova N."/>
            <person name="Chistoserdova L."/>
        </authorList>
    </citation>
    <scope>NUCLEOTIDE SEQUENCE [LARGE SCALE GENOMIC DNA]</scope>
    <source>
        <strain evidence="17 18">301</strain>
    </source>
</reference>
<dbReference type="HOGENOM" id="CLU_000445_89_27_4"/>
<sequence>MGRLYWKFFIFFFLAQLTSVIGVGIAVSIVHEREELQREHEVQMQSQNKAMAPPVLYKPFKPKHKRWFPLMPILVGALASFIFAAILAWYFSKPIKQLRQAFASAANGNLDVRIGESMGKRRDELIDLGNAFDVMAVRLGALLQSQTRLLHQVSHELRSPLARLQIAVGLARQQPDKLESSLMRIERESVRMDDLVGELLALSRLESGVIRLEKERVNLNELLITVLEDACFEGEARKITIDYVPQVETPDNSLSLLGQQDLLHRAIDNVVRNALKYSASQSHVSIKTSVDNAFIKIEVNDQGAGVAEDELDIIFQAFFRGSNTHQTDGHGVGLAIAKQIVEAHGGTIAASNITTGGLSVAIKLPVS</sequence>
<evidence type="ECO:0000313" key="18">
    <source>
        <dbReference type="Proteomes" id="UP000000383"/>
    </source>
</evidence>
<feature type="transmembrane region" description="Helical" evidence="14">
    <location>
        <begin position="6"/>
        <end position="30"/>
    </location>
</feature>
<dbReference type="EMBL" id="CP002056">
    <property type="protein sequence ID" value="ADI30046.1"/>
    <property type="molecule type" value="Genomic_DNA"/>
</dbReference>
<dbReference type="InterPro" id="IPR005467">
    <property type="entry name" value="His_kinase_dom"/>
</dbReference>
<dbReference type="SMART" id="SM00304">
    <property type="entry name" value="HAMP"/>
    <property type="match status" value="1"/>
</dbReference>
<keyword evidence="12" id="KW-0902">Two-component regulatory system</keyword>
<evidence type="ECO:0000259" key="15">
    <source>
        <dbReference type="PROSITE" id="PS50109"/>
    </source>
</evidence>
<organism evidence="17 18">
    <name type="scientific">Methylotenera versatilis (strain 301)</name>
    <dbReference type="NCBI Taxonomy" id="666681"/>
    <lineage>
        <taxon>Bacteria</taxon>
        <taxon>Pseudomonadati</taxon>
        <taxon>Pseudomonadota</taxon>
        <taxon>Betaproteobacteria</taxon>
        <taxon>Nitrosomonadales</taxon>
        <taxon>Methylophilaceae</taxon>
        <taxon>Methylotenera</taxon>
    </lineage>
</organism>
<gene>
    <name evidence="17" type="ordered locus">M301_1666</name>
</gene>
<evidence type="ECO:0000256" key="11">
    <source>
        <dbReference type="ARBA" id="ARBA00022989"/>
    </source>
</evidence>
<evidence type="ECO:0000256" key="9">
    <source>
        <dbReference type="ARBA" id="ARBA00022777"/>
    </source>
</evidence>
<dbReference type="OrthoDB" id="9804645at2"/>
<evidence type="ECO:0000256" key="13">
    <source>
        <dbReference type="ARBA" id="ARBA00023136"/>
    </source>
</evidence>
<dbReference type="PANTHER" id="PTHR45528:SF1">
    <property type="entry name" value="SENSOR HISTIDINE KINASE CPXA"/>
    <property type="match status" value="1"/>
</dbReference>
<feature type="domain" description="Histidine kinase" evidence="15">
    <location>
        <begin position="152"/>
        <end position="367"/>
    </location>
</feature>
<keyword evidence="10" id="KW-0067">ATP-binding</keyword>
<accession>D7DJ11</accession>
<dbReference type="CDD" id="cd06225">
    <property type="entry name" value="HAMP"/>
    <property type="match status" value="1"/>
</dbReference>
<dbReference type="InterPro" id="IPR036890">
    <property type="entry name" value="HATPase_C_sf"/>
</dbReference>
<keyword evidence="7 14" id="KW-0812">Transmembrane</keyword>
<dbReference type="SMART" id="SM00387">
    <property type="entry name" value="HATPase_c"/>
    <property type="match status" value="1"/>
</dbReference>
<dbReference type="eggNOG" id="COG2205">
    <property type="taxonomic scope" value="Bacteria"/>
</dbReference>
<dbReference type="GO" id="GO:0005524">
    <property type="term" value="F:ATP binding"/>
    <property type="evidence" value="ECO:0007669"/>
    <property type="project" value="UniProtKB-KW"/>
</dbReference>
<dbReference type="Proteomes" id="UP000000383">
    <property type="component" value="Chromosome"/>
</dbReference>
<dbReference type="Gene3D" id="6.10.340.10">
    <property type="match status" value="1"/>
</dbReference>